<feature type="signal peptide" evidence="1">
    <location>
        <begin position="1"/>
        <end position="17"/>
    </location>
</feature>
<organism evidence="2 3">
    <name type="scientific">Ferrimonas gelatinilytica</name>
    <dbReference type="NCBI Taxonomy" id="1255257"/>
    <lineage>
        <taxon>Bacteria</taxon>
        <taxon>Pseudomonadati</taxon>
        <taxon>Pseudomonadota</taxon>
        <taxon>Gammaproteobacteria</taxon>
        <taxon>Alteromonadales</taxon>
        <taxon>Ferrimonadaceae</taxon>
        <taxon>Ferrimonas</taxon>
    </lineage>
</organism>
<dbReference type="EMBL" id="BAABLF010000005">
    <property type="protein sequence ID" value="GAA5188206.1"/>
    <property type="molecule type" value="Genomic_DNA"/>
</dbReference>
<evidence type="ECO:0008006" key="4">
    <source>
        <dbReference type="Google" id="ProtNLM"/>
    </source>
</evidence>
<gene>
    <name evidence="2" type="ORF">GCM10025772_07580</name>
</gene>
<dbReference type="SUPFAM" id="SSF82185">
    <property type="entry name" value="Histone H3 K4-specific methyltransferase SET7/9 N-terminal domain"/>
    <property type="match status" value="1"/>
</dbReference>
<evidence type="ECO:0000313" key="2">
    <source>
        <dbReference type="EMBL" id="GAA5188206.1"/>
    </source>
</evidence>
<proteinExistence type="predicted"/>
<dbReference type="Proteomes" id="UP001501600">
    <property type="component" value="Unassembled WGS sequence"/>
</dbReference>
<protein>
    <recommendedName>
        <fullName evidence="4">Antitoxin component YwqK of the YwqJK toxin-antitoxin module</fullName>
    </recommendedName>
</protein>
<sequence>MRLIPLLPLFFCLSVLATPHDPATDTLDADRHPAYEASEPVLERHFLADGAFVDINLQQVKLREGRLVAGKRDGLLVEYFPDGAVRAQKHYRNGRKEGEWRWWYPNGQLKLVGHWQGVEGQHPDAGATEESEASAQSQFVVEAVWNAEGEALTMDGEGVYESRFPSGQVKILGRYRQGLRDGEWSYFDEAGTVVYREVYDVGTFKVGWRILDGMSIRYTEVRTEAQPPKSWPEYWASRPGAATKLPLPEILVTLAPDGRLSWLDTSNEAVAEKTRNGWQQWLAQAPSWLPATVRGKPVATVLTLSDLESQTRDAP</sequence>
<keyword evidence="1" id="KW-0732">Signal</keyword>
<dbReference type="Gene3D" id="2.20.110.10">
    <property type="entry name" value="Histone H3 K4-specific methyltransferase SET7/9 N-terminal domain"/>
    <property type="match status" value="2"/>
</dbReference>
<reference evidence="3" key="1">
    <citation type="journal article" date="2019" name="Int. J. Syst. Evol. Microbiol.">
        <title>The Global Catalogue of Microorganisms (GCM) 10K type strain sequencing project: providing services to taxonomists for standard genome sequencing and annotation.</title>
        <authorList>
            <consortium name="The Broad Institute Genomics Platform"/>
            <consortium name="The Broad Institute Genome Sequencing Center for Infectious Disease"/>
            <person name="Wu L."/>
            <person name="Ma J."/>
        </authorList>
    </citation>
    <scope>NUCLEOTIDE SEQUENCE [LARGE SCALE GENOMIC DNA]</scope>
    <source>
        <strain evidence="3">JCM 18720</strain>
    </source>
</reference>
<accession>A0ABP9RVW3</accession>
<name>A0ABP9RVW3_9GAMM</name>
<evidence type="ECO:0000313" key="3">
    <source>
        <dbReference type="Proteomes" id="UP001501600"/>
    </source>
</evidence>
<comment type="caution">
    <text evidence="2">The sequence shown here is derived from an EMBL/GenBank/DDBJ whole genome shotgun (WGS) entry which is preliminary data.</text>
</comment>
<keyword evidence="3" id="KW-1185">Reference proteome</keyword>
<dbReference type="InterPro" id="IPR011652">
    <property type="entry name" value="MORN_2"/>
</dbReference>
<feature type="chain" id="PRO_5045711580" description="Antitoxin component YwqK of the YwqJK toxin-antitoxin module" evidence="1">
    <location>
        <begin position="18"/>
        <end position="315"/>
    </location>
</feature>
<dbReference type="Pfam" id="PF07661">
    <property type="entry name" value="MORN_2"/>
    <property type="match status" value="3"/>
</dbReference>
<dbReference type="RefSeq" id="WP_345315709.1">
    <property type="nucleotide sequence ID" value="NZ_BAABLF010000005.1"/>
</dbReference>
<evidence type="ECO:0000256" key="1">
    <source>
        <dbReference type="SAM" id="SignalP"/>
    </source>
</evidence>